<evidence type="ECO:0000313" key="1">
    <source>
        <dbReference type="EMBL" id="KKK74226.1"/>
    </source>
</evidence>
<reference evidence="1" key="1">
    <citation type="journal article" date="2015" name="Nature">
        <title>Complex archaea that bridge the gap between prokaryotes and eukaryotes.</title>
        <authorList>
            <person name="Spang A."/>
            <person name="Saw J.H."/>
            <person name="Jorgensen S.L."/>
            <person name="Zaremba-Niedzwiedzka K."/>
            <person name="Martijn J."/>
            <person name="Lind A.E."/>
            <person name="van Eijk R."/>
            <person name="Schleper C."/>
            <person name="Guy L."/>
            <person name="Ettema T.J."/>
        </authorList>
    </citation>
    <scope>NUCLEOTIDE SEQUENCE</scope>
</reference>
<sequence length="160" mass="18283">TTYHLLGGIPHTIFDLPKMAEFLADADKLGTGIADPFEGAIVGLDEAYLFLDARRSSSKGNLLFNSLMARSRKLEADFFLAVLAFGDIDKRIKRYVTARARPRSVRNGYCRVLMRDMRTGKRVRFSFWGPSYYPLFHTEERVALPYRMTRLNAIDRGVAR</sequence>
<protein>
    <recommendedName>
        <fullName evidence="2">Zona occludens toxin N-terminal domain-containing protein</fullName>
    </recommendedName>
</protein>
<dbReference type="Gene3D" id="3.40.50.300">
    <property type="entry name" value="P-loop containing nucleotide triphosphate hydrolases"/>
    <property type="match status" value="1"/>
</dbReference>
<organism evidence="1">
    <name type="scientific">marine sediment metagenome</name>
    <dbReference type="NCBI Taxonomy" id="412755"/>
    <lineage>
        <taxon>unclassified sequences</taxon>
        <taxon>metagenomes</taxon>
        <taxon>ecological metagenomes</taxon>
    </lineage>
</organism>
<accession>A0A0F9APT4</accession>
<dbReference type="AlphaFoldDB" id="A0A0F9APT4"/>
<dbReference type="InterPro" id="IPR027417">
    <property type="entry name" value="P-loop_NTPase"/>
</dbReference>
<dbReference type="EMBL" id="LAZR01056422">
    <property type="protein sequence ID" value="KKK74226.1"/>
    <property type="molecule type" value="Genomic_DNA"/>
</dbReference>
<gene>
    <name evidence="1" type="ORF">LCGC14_2885880</name>
</gene>
<feature type="non-terminal residue" evidence="1">
    <location>
        <position position="1"/>
    </location>
</feature>
<proteinExistence type="predicted"/>
<comment type="caution">
    <text evidence="1">The sequence shown here is derived from an EMBL/GenBank/DDBJ whole genome shotgun (WGS) entry which is preliminary data.</text>
</comment>
<name>A0A0F9APT4_9ZZZZ</name>
<evidence type="ECO:0008006" key="2">
    <source>
        <dbReference type="Google" id="ProtNLM"/>
    </source>
</evidence>